<dbReference type="FunCoup" id="A0A448YSB9">
    <property type="interactions" value="161"/>
</dbReference>
<keyword evidence="1 3" id="KW-0728">SH3 domain</keyword>
<evidence type="ECO:0000256" key="4">
    <source>
        <dbReference type="SAM" id="MobiDB-lite"/>
    </source>
</evidence>
<keyword evidence="2" id="KW-0677">Repeat</keyword>
<dbReference type="GO" id="GO:0030674">
    <property type="term" value="F:protein-macromolecule adaptor activity"/>
    <property type="evidence" value="ECO:0007669"/>
    <property type="project" value="TreeGrafter"/>
</dbReference>
<dbReference type="SMART" id="SM00312">
    <property type="entry name" value="PX"/>
    <property type="match status" value="1"/>
</dbReference>
<dbReference type="CDD" id="cd11879">
    <property type="entry name" value="SH3_Bem1p_2"/>
    <property type="match status" value="1"/>
</dbReference>
<dbReference type="InParanoid" id="A0A448YSB9"/>
<feature type="region of interest" description="Disordered" evidence="4">
    <location>
        <begin position="434"/>
        <end position="504"/>
    </location>
</feature>
<dbReference type="GO" id="GO:0043332">
    <property type="term" value="C:mating projection tip"/>
    <property type="evidence" value="ECO:0007669"/>
    <property type="project" value="TreeGrafter"/>
</dbReference>
<feature type="domain" description="PX" evidence="6">
    <location>
        <begin position="305"/>
        <end position="429"/>
    </location>
</feature>
<feature type="compositionally biased region" description="Low complexity" evidence="4">
    <location>
        <begin position="522"/>
        <end position="538"/>
    </location>
</feature>
<evidence type="ECO:0000256" key="2">
    <source>
        <dbReference type="ARBA" id="ARBA00022737"/>
    </source>
</evidence>
<dbReference type="PANTHER" id="PTHR15706">
    <property type="entry name" value="SH3 MULTIPLE DOMAIN"/>
    <property type="match status" value="1"/>
</dbReference>
<dbReference type="InterPro" id="IPR001452">
    <property type="entry name" value="SH3_domain"/>
</dbReference>
<dbReference type="GO" id="GO:0005737">
    <property type="term" value="C:cytoplasm"/>
    <property type="evidence" value="ECO:0007669"/>
    <property type="project" value="TreeGrafter"/>
</dbReference>
<feature type="compositionally biased region" description="Polar residues" evidence="4">
    <location>
        <begin position="542"/>
        <end position="562"/>
    </location>
</feature>
<dbReference type="SUPFAM" id="SSF64268">
    <property type="entry name" value="PX domain"/>
    <property type="match status" value="1"/>
</dbReference>
<feature type="compositionally biased region" description="Polar residues" evidence="4">
    <location>
        <begin position="473"/>
        <end position="490"/>
    </location>
</feature>
<dbReference type="Gene3D" id="3.30.1520.10">
    <property type="entry name" value="Phox-like domain"/>
    <property type="match status" value="1"/>
</dbReference>
<dbReference type="InterPro" id="IPR035549">
    <property type="entry name" value="Bem1/Scd2_SH3_2"/>
</dbReference>
<dbReference type="InterPro" id="IPR001683">
    <property type="entry name" value="PX_dom"/>
</dbReference>
<dbReference type="STRING" id="13370.A0A448YSB9"/>
<dbReference type="InterPro" id="IPR036028">
    <property type="entry name" value="SH3-like_dom_sf"/>
</dbReference>
<evidence type="ECO:0000259" key="6">
    <source>
        <dbReference type="PROSITE" id="PS50195"/>
    </source>
</evidence>
<dbReference type="InterPro" id="IPR036871">
    <property type="entry name" value="PX_dom_sf"/>
</dbReference>
<feature type="domain" description="SH3" evidence="5">
    <location>
        <begin position="164"/>
        <end position="226"/>
    </location>
</feature>
<feature type="domain" description="SH3" evidence="5">
    <location>
        <begin position="35"/>
        <end position="96"/>
    </location>
</feature>
<dbReference type="Pfam" id="PF00787">
    <property type="entry name" value="PX"/>
    <property type="match status" value="1"/>
</dbReference>
<evidence type="ECO:0000313" key="7">
    <source>
        <dbReference type="EMBL" id="VEU23814.1"/>
    </source>
</evidence>
<evidence type="ECO:0000259" key="5">
    <source>
        <dbReference type="PROSITE" id="PS50002"/>
    </source>
</evidence>
<evidence type="ECO:0000313" key="8">
    <source>
        <dbReference type="Proteomes" id="UP000290900"/>
    </source>
</evidence>
<sequence length="657" mass="72731">MSFFRRSSKDKTDHKISKVDMTTIRNGNTFQSLNAPSEVVQATTAYIAQRAGELSFNKGDFFHVVSRPDDSTIEVQDPIRNLSGTVPASSFKFFEKPQRAVGSRSASTGTMGTLGSSNTSSLHSSSVGSYPRQRSQSSELQSGVPLPSARRGSSGSSAKHMAPLPSLYGVVQFDFKAERPDELDVNAGDSVILCAHHEYEWFIGKFLNKIGEPGLIPVSYVQLYDINTKVPCNDTPRAIIEKIQLPTVDEWKAIKNRHKASVRPVGPAATFEGRSSSTLPGVKRVSGSTTTAVSATRNSAFSTGQTSLYAKEVNIESFSPTNGKYWYLVRVVLSDGSTRCLCRYYEDFFNYHQRILAAWPQEGGKYDSKDHKERIIPFIPGPVMDVSESLCHRRMVDLDMYLRTLRELPEYISRSVLVNSFYDTLEGDQQLSYNDVTQDSPIRPTRPPPNMIILNGANNATNPGEAHPHGTYFAQTAPTPSYPVSRNSQSQRDRASQYGNSRQNSLVSRLSGLTLNHHGSSRRLSSASSSSSSAALGKSKTHSTSPSKQYENHSQSQSVASVVGESTTKLKLKFYYKDDIFAIAVPENIKLASLKKLIVPRIDECNEPEVNNRLKVIPKDVNNVDQFEYLDEDILRSDSQLRNSASFVDKGKFLVIV</sequence>
<dbReference type="CDD" id="cd06890">
    <property type="entry name" value="PX_Bem1p"/>
    <property type="match status" value="1"/>
</dbReference>
<dbReference type="InterPro" id="IPR035550">
    <property type="entry name" value="Bem1/Scd2_PX"/>
</dbReference>
<dbReference type="PROSITE" id="PS50195">
    <property type="entry name" value="PX"/>
    <property type="match status" value="1"/>
</dbReference>
<reference evidence="7 8" key="1">
    <citation type="submission" date="2018-12" db="EMBL/GenBank/DDBJ databases">
        <authorList>
            <person name="Tiukova I."/>
            <person name="Dainat J."/>
        </authorList>
    </citation>
    <scope>NUCLEOTIDE SEQUENCE [LARGE SCALE GENOMIC DNA]</scope>
</reference>
<dbReference type="Gene3D" id="2.30.30.40">
    <property type="entry name" value="SH3 Domains"/>
    <property type="match status" value="2"/>
</dbReference>
<dbReference type="PROSITE" id="PS50002">
    <property type="entry name" value="SH3"/>
    <property type="match status" value="2"/>
</dbReference>
<keyword evidence="8" id="KW-1185">Reference proteome</keyword>
<dbReference type="Pfam" id="PF00018">
    <property type="entry name" value="SH3_1"/>
    <property type="match status" value="1"/>
</dbReference>
<evidence type="ECO:0000256" key="3">
    <source>
        <dbReference type="PROSITE-ProRule" id="PRU00192"/>
    </source>
</evidence>
<dbReference type="EMBL" id="CAACVR010000056">
    <property type="protein sequence ID" value="VEU23814.1"/>
    <property type="molecule type" value="Genomic_DNA"/>
</dbReference>
<dbReference type="InterPro" id="IPR051228">
    <property type="entry name" value="NADPH_Oxidase/PX-Domain"/>
</dbReference>
<protein>
    <submittedName>
        <fullName evidence="7">DEKNAAC104973</fullName>
    </submittedName>
</protein>
<feature type="compositionally biased region" description="Low complexity" evidence="4">
    <location>
        <begin position="148"/>
        <end position="158"/>
    </location>
</feature>
<feature type="compositionally biased region" description="Polar residues" evidence="4">
    <location>
        <begin position="132"/>
        <end position="141"/>
    </location>
</feature>
<accession>A0A448YSB9</accession>
<dbReference type="GO" id="GO:0035091">
    <property type="term" value="F:phosphatidylinositol binding"/>
    <property type="evidence" value="ECO:0007669"/>
    <property type="project" value="InterPro"/>
</dbReference>
<dbReference type="PANTHER" id="PTHR15706:SF2">
    <property type="entry name" value="SH3 AND PX DOMAIN-CONTAINING PROTEIN 2A"/>
    <property type="match status" value="1"/>
</dbReference>
<feature type="region of interest" description="Disordered" evidence="4">
    <location>
        <begin position="516"/>
        <end position="562"/>
    </location>
</feature>
<dbReference type="SUPFAM" id="SSF54277">
    <property type="entry name" value="CAD &amp; PB1 domains"/>
    <property type="match status" value="1"/>
</dbReference>
<dbReference type="Proteomes" id="UP000290900">
    <property type="component" value="Unassembled WGS sequence"/>
</dbReference>
<dbReference type="SUPFAM" id="SSF50044">
    <property type="entry name" value="SH3-domain"/>
    <property type="match status" value="2"/>
</dbReference>
<gene>
    <name evidence="7" type="ORF">BRENAR_LOCUS4543</name>
</gene>
<dbReference type="SMART" id="SM00326">
    <property type="entry name" value="SH3"/>
    <property type="match status" value="2"/>
</dbReference>
<feature type="compositionally biased region" description="Low complexity" evidence="4">
    <location>
        <begin position="105"/>
        <end position="129"/>
    </location>
</feature>
<name>A0A448YSB9_BRENA</name>
<dbReference type="OrthoDB" id="548867at2759"/>
<feature type="region of interest" description="Disordered" evidence="4">
    <location>
        <begin position="102"/>
        <end position="160"/>
    </location>
</feature>
<dbReference type="GO" id="GO:0000747">
    <property type="term" value="P:conjugation with cellular fusion"/>
    <property type="evidence" value="ECO:0007669"/>
    <property type="project" value="TreeGrafter"/>
</dbReference>
<evidence type="ECO:0000256" key="1">
    <source>
        <dbReference type="ARBA" id="ARBA00022443"/>
    </source>
</evidence>
<proteinExistence type="predicted"/>
<organism evidence="7 8">
    <name type="scientific">Brettanomyces naardenensis</name>
    <name type="common">Yeast</name>
    <dbReference type="NCBI Taxonomy" id="13370"/>
    <lineage>
        <taxon>Eukaryota</taxon>
        <taxon>Fungi</taxon>
        <taxon>Dikarya</taxon>
        <taxon>Ascomycota</taxon>
        <taxon>Saccharomycotina</taxon>
        <taxon>Pichiomycetes</taxon>
        <taxon>Pichiales</taxon>
        <taxon>Pichiaceae</taxon>
        <taxon>Brettanomyces</taxon>
    </lineage>
</organism>
<dbReference type="AlphaFoldDB" id="A0A448YSB9"/>
<dbReference type="Gene3D" id="3.10.20.90">
    <property type="entry name" value="Phosphatidylinositol 3-kinase Catalytic Subunit, Chain A, domain 1"/>
    <property type="match status" value="1"/>
</dbReference>